<feature type="region of interest" description="Disordered" evidence="1">
    <location>
        <begin position="75"/>
        <end position="130"/>
    </location>
</feature>
<accession>A0A427Y316</accession>
<dbReference type="EMBL" id="RSCD01000020">
    <property type="protein sequence ID" value="RSH85536.1"/>
    <property type="molecule type" value="Genomic_DNA"/>
</dbReference>
<evidence type="ECO:0000256" key="1">
    <source>
        <dbReference type="SAM" id="MobiDB-lite"/>
    </source>
</evidence>
<comment type="caution">
    <text evidence="2">The sequence shown here is derived from an EMBL/GenBank/DDBJ whole genome shotgun (WGS) entry which is preliminary data.</text>
</comment>
<gene>
    <name evidence="2" type="ORF">EHS25_004932</name>
</gene>
<dbReference type="AlphaFoldDB" id="A0A427Y316"/>
<keyword evidence="3" id="KW-1185">Reference proteome</keyword>
<feature type="compositionally biased region" description="Polar residues" evidence="1">
    <location>
        <begin position="28"/>
        <end position="49"/>
    </location>
</feature>
<dbReference type="Gene3D" id="3.60.130.30">
    <property type="match status" value="1"/>
</dbReference>
<dbReference type="Proteomes" id="UP000279259">
    <property type="component" value="Unassembled WGS sequence"/>
</dbReference>
<protein>
    <submittedName>
        <fullName evidence="2">Uncharacterized protein</fullName>
    </submittedName>
</protein>
<proteinExistence type="predicted"/>
<sequence length="438" mass="48270">MKQAVNTSLLASGTRKQMRMKRAMGKVTSYSTPMSPNASSSVESPTAGQESPAALDPACQSARDHVSVTSPFNCWHKQSPLPIRDEASVIQPPGKRRRTQSPEDGNGASPERPQCGIRGSADNAVRRPVALPVESRTPVIQRRDHMPPSAELLTIPAIPSPDEAVQLASTASIALPTDDPPDPPPFSPAIEPLASTTSGRTFSQQLHAILERHHHDTISDIDKYWQDQLAFISAVGERNILRGRQWKAKFEASEAGLMHARRELRTARQVRSWRAAATSKSVRRLHQAIRTASHEDIDYGRLQSNPFPPGIFDDITLVLPFGNLGTCVAFSRGQAEKLHLDLNDDNAIYTSIMALGKPEELWDTSRQQGHLYLPTLGVMVPMTVGDMVFFIASELPHLVVKLDEADKHKRTIVTTFTCAQMADVLEHPPAFCLPWMRS</sequence>
<organism evidence="2 3">
    <name type="scientific">Saitozyma podzolica</name>
    <dbReference type="NCBI Taxonomy" id="1890683"/>
    <lineage>
        <taxon>Eukaryota</taxon>
        <taxon>Fungi</taxon>
        <taxon>Dikarya</taxon>
        <taxon>Basidiomycota</taxon>
        <taxon>Agaricomycotina</taxon>
        <taxon>Tremellomycetes</taxon>
        <taxon>Tremellales</taxon>
        <taxon>Trimorphomycetaceae</taxon>
        <taxon>Saitozyma</taxon>
    </lineage>
</organism>
<evidence type="ECO:0000313" key="2">
    <source>
        <dbReference type="EMBL" id="RSH85536.1"/>
    </source>
</evidence>
<feature type="compositionally biased region" description="Polar residues" evidence="1">
    <location>
        <begin position="1"/>
        <end position="15"/>
    </location>
</feature>
<name>A0A427Y316_9TREE</name>
<dbReference type="OrthoDB" id="2579980at2759"/>
<feature type="region of interest" description="Disordered" evidence="1">
    <location>
        <begin position="1"/>
        <end position="62"/>
    </location>
</feature>
<reference evidence="2 3" key="1">
    <citation type="submission" date="2018-11" db="EMBL/GenBank/DDBJ databases">
        <title>Genome sequence of Saitozyma podzolica DSM 27192.</title>
        <authorList>
            <person name="Aliyu H."/>
            <person name="Gorte O."/>
            <person name="Ochsenreither K."/>
        </authorList>
    </citation>
    <scope>NUCLEOTIDE SEQUENCE [LARGE SCALE GENOMIC DNA]</scope>
    <source>
        <strain evidence="2 3">DSM 27192</strain>
    </source>
</reference>
<evidence type="ECO:0000313" key="3">
    <source>
        <dbReference type="Proteomes" id="UP000279259"/>
    </source>
</evidence>